<dbReference type="CDD" id="cd05251">
    <property type="entry name" value="NmrA_like_SDR_a"/>
    <property type="match status" value="1"/>
</dbReference>
<evidence type="ECO:0000256" key="1">
    <source>
        <dbReference type="ARBA" id="ARBA00006328"/>
    </source>
</evidence>
<feature type="domain" description="NmrA-like" evidence="3">
    <location>
        <begin position="4"/>
        <end position="265"/>
    </location>
</feature>
<gene>
    <name evidence="4" type="ORF">SOCE26_103650</name>
</gene>
<protein>
    <recommendedName>
        <fullName evidence="3">NmrA-like domain-containing protein</fullName>
    </recommendedName>
</protein>
<name>A0A2L0FB86_SORCE</name>
<comment type="similarity">
    <text evidence="1">Belongs to the NmrA-type oxidoreductase family.</text>
</comment>
<proteinExistence type="inferred from homology"/>
<dbReference type="OrthoDB" id="9794300at2"/>
<dbReference type="EMBL" id="CP012673">
    <property type="protein sequence ID" value="AUX48824.1"/>
    <property type="molecule type" value="Genomic_DNA"/>
</dbReference>
<dbReference type="InterPro" id="IPR051164">
    <property type="entry name" value="NmrA-like_oxidored"/>
</dbReference>
<evidence type="ECO:0000313" key="5">
    <source>
        <dbReference type="Proteomes" id="UP000238348"/>
    </source>
</evidence>
<dbReference type="RefSeq" id="WP_104986622.1">
    <property type="nucleotide sequence ID" value="NZ_CP012673.1"/>
</dbReference>
<reference evidence="4 5" key="1">
    <citation type="submission" date="2015-09" db="EMBL/GenBank/DDBJ databases">
        <title>Sorangium comparison.</title>
        <authorList>
            <person name="Zaburannyi N."/>
            <person name="Bunk B."/>
            <person name="Overmann J."/>
            <person name="Mueller R."/>
        </authorList>
    </citation>
    <scope>NUCLEOTIDE SEQUENCE [LARGE SCALE GENOMIC DNA]</scope>
    <source>
        <strain evidence="4 5">So ce26</strain>
    </source>
</reference>
<dbReference type="InterPro" id="IPR036291">
    <property type="entry name" value="NAD(P)-bd_dom_sf"/>
</dbReference>
<dbReference type="Pfam" id="PF05368">
    <property type="entry name" value="NmrA"/>
    <property type="match status" value="1"/>
</dbReference>
<keyword evidence="2" id="KW-0521">NADP</keyword>
<evidence type="ECO:0000313" key="4">
    <source>
        <dbReference type="EMBL" id="AUX48824.1"/>
    </source>
</evidence>
<dbReference type="Proteomes" id="UP000238348">
    <property type="component" value="Chromosome"/>
</dbReference>
<dbReference type="InterPro" id="IPR008030">
    <property type="entry name" value="NmrA-like"/>
</dbReference>
<evidence type="ECO:0000259" key="3">
    <source>
        <dbReference type="Pfam" id="PF05368"/>
    </source>
</evidence>
<dbReference type="PANTHER" id="PTHR42748:SF7">
    <property type="entry name" value="NMRA LIKE REDOX SENSOR 1-RELATED"/>
    <property type="match status" value="1"/>
</dbReference>
<dbReference type="AlphaFoldDB" id="A0A2L0FB86"/>
<sequence>MSKDRTVLVTGASGRQGQRVVKHLLRAGFVVRALVRDRTTQVAAQLQSWGAIPVEGTFEDRGALSAAMRGVHGVFSMQNFWRAGYVDEFLQARNILEAAVEAHVPHFVYSSAGIDRDAGLPNIETKAIIEAMTFDAFPHATVLRPVWFMEGFGPDFFDFKRNVFTFVTAPGRPHGWVSLEDIGRFVASALATPDDYAGLRINLASSTSTGEQMAEAFGRAMGRRLAYEQWSEQKTEQVVRDWVPDAPYSLELRRIYDFIRDVNFTLDFAAIEQKLPVRHTLESWVNTVWYPSWKASIPP</sequence>
<dbReference type="Gene3D" id="3.40.50.720">
    <property type="entry name" value="NAD(P)-binding Rossmann-like Domain"/>
    <property type="match status" value="1"/>
</dbReference>
<dbReference type="SUPFAM" id="SSF51735">
    <property type="entry name" value="NAD(P)-binding Rossmann-fold domains"/>
    <property type="match status" value="1"/>
</dbReference>
<dbReference type="PANTHER" id="PTHR42748">
    <property type="entry name" value="NITROGEN METABOLITE REPRESSION PROTEIN NMRA FAMILY MEMBER"/>
    <property type="match status" value="1"/>
</dbReference>
<organism evidence="4 5">
    <name type="scientific">Sorangium cellulosum</name>
    <name type="common">Polyangium cellulosum</name>
    <dbReference type="NCBI Taxonomy" id="56"/>
    <lineage>
        <taxon>Bacteria</taxon>
        <taxon>Pseudomonadati</taxon>
        <taxon>Myxococcota</taxon>
        <taxon>Polyangia</taxon>
        <taxon>Polyangiales</taxon>
        <taxon>Polyangiaceae</taxon>
        <taxon>Sorangium</taxon>
    </lineage>
</organism>
<evidence type="ECO:0000256" key="2">
    <source>
        <dbReference type="ARBA" id="ARBA00022857"/>
    </source>
</evidence>
<accession>A0A2L0FB86</accession>